<feature type="repeat" description="ANK" evidence="3">
    <location>
        <begin position="289"/>
        <end position="321"/>
    </location>
</feature>
<feature type="compositionally biased region" description="Basic and acidic residues" evidence="5">
    <location>
        <begin position="1112"/>
        <end position="1121"/>
    </location>
</feature>
<evidence type="ECO:0000256" key="3">
    <source>
        <dbReference type="PROSITE-ProRule" id="PRU00023"/>
    </source>
</evidence>
<feature type="region of interest" description="Disordered" evidence="5">
    <location>
        <begin position="176"/>
        <end position="202"/>
    </location>
</feature>
<feature type="region of interest" description="Disordered" evidence="5">
    <location>
        <begin position="666"/>
        <end position="731"/>
    </location>
</feature>
<feature type="compositionally biased region" description="Polar residues" evidence="5">
    <location>
        <begin position="866"/>
        <end position="878"/>
    </location>
</feature>
<evidence type="ECO:0000256" key="4">
    <source>
        <dbReference type="SAM" id="Coils"/>
    </source>
</evidence>
<feature type="compositionally biased region" description="Basic and acidic residues" evidence="5">
    <location>
        <begin position="494"/>
        <end position="504"/>
    </location>
</feature>
<accession>A0A0G4F8C9</accession>
<dbReference type="AlphaFoldDB" id="A0A0G4F8C9"/>
<evidence type="ECO:0000256" key="5">
    <source>
        <dbReference type="SAM" id="MobiDB-lite"/>
    </source>
</evidence>
<dbReference type="EMBL" id="CDMY01000390">
    <property type="protein sequence ID" value="CEM08977.1"/>
    <property type="molecule type" value="Genomic_DNA"/>
</dbReference>
<dbReference type="GO" id="GO:0004842">
    <property type="term" value="F:ubiquitin-protein transferase activity"/>
    <property type="evidence" value="ECO:0007669"/>
    <property type="project" value="TreeGrafter"/>
</dbReference>
<feature type="compositionally biased region" description="Polar residues" evidence="5">
    <location>
        <begin position="1040"/>
        <end position="1049"/>
    </location>
</feature>
<dbReference type="VEuPathDB" id="CryptoDB:Vbra_21244"/>
<feature type="region of interest" description="Disordered" evidence="5">
    <location>
        <begin position="494"/>
        <end position="533"/>
    </location>
</feature>
<feature type="compositionally biased region" description="Basic and acidic residues" evidence="5">
    <location>
        <begin position="1208"/>
        <end position="1221"/>
    </location>
</feature>
<dbReference type="GO" id="GO:0085020">
    <property type="term" value="P:protein K6-linked ubiquitination"/>
    <property type="evidence" value="ECO:0007669"/>
    <property type="project" value="TreeGrafter"/>
</dbReference>
<dbReference type="Gene3D" id="1.25.40.20">
    <property type="entry name" value="Ankyrin repeat-containing domain"/>
    <property type="match status" value="2"/>
</dbReference>
<dbReference type="InParanoid" id="A0A0G4F8C9"/>
<dbReference type="SMART" id="SM00248">
    <property type="entry name" value="ANK"/>
    <property type="match status" value="4"/>
</dbReference>
<feature type="region of interest" description="Disordered" evidence="5">
    <location>
        <begin position="947"/>
        <end position="1049"/>
    </location>
</feature>
<dbReference type="InterPro" id="IPR002110">
    <property type="entry name" value="Ankyrin_rpt"/>
</dbReference>
<dbReference type="Pfam" id="PF12796">
    <property type="entry name" value="Ank_2"/>
    <property type="match status" value="1"/>
</dbReference>
<evidence type="ECO:0000256" key="2">
    <source>
        <dbReference type="ARBA" id="ARBA00023043"/>
    </source>
</evidence>
<feature type="compositionally biased region" description="Low complexity" evidence="5">
    <location>
        <begin position="517"/>
        <end position="528"/>
    </location>
</feature>
<dbReference type="STRING" id="1169540.A0A0G4F8C9"/>
<dbReference type="PANTHER" id="PTHR24171:SF8">
    <property type="entry name" value="BRCA1-ASSOCIATED RING DOMAIN PROTEIN 1"/>
    <property type="match status" value="1"/>
</dbReference>
<dbReference type="SUPFAM" id="SSF48403">
    <property type="entry name" value="Ankyrin repeat"/>
    <property type="match status" value="1"/>
</dbReference>
<feature type="region of interest" description="Disordered" evidence="5">
    <location>
        <begin position="854"/>
        <end position="893"/>
    </location>
</feature>
<dbReference type="PANTHER" id="PTHR24171">
    <property type="entry name" value="ANKYRIN REPEAT DOMAIN-CONTAINING PROTEIN 39-RELATED"/>
    <property type="match status" value="1"/>
</dbReference>
<dbReference type="CDD" id="cd00065">
    <property type="entry name" value="FYVE_like_SF"/>
    <property type="match status" value="1"/>
</dbReference>
<protein>
    <submittedName>
        <fullName evidence="6">Uncharacterized protein</fullName>
    </submittedName>
</protein>
<sequence length="1221" mass="134018">MPIVHEDRWNDLIGADQSPYIKAVTPAGERKCFAHGIVYRPRKQLTTQLLMGDFVTQWAMICTDCLMLTQPPSTSGKFKHHRTIPFRWMRCHVMMDQISADGRPVKKDPKRKTAPSLLEWQTHSLPGIAVESVVALEEPLSATVAFQGMICFESTEERRLFLNTLRRAIHAWVYPSDGSQGRQKGPHESLKDASGRRRTRDPMLGATFLPNPVYKRLLVGHEKVGGTVYHAAMHDDLEGLRMMLLHREDPDQPDEWDNTGLHIAAFTGSLRTLSLLLRLDIILDPLNYANETPLVMAIRAGSPKAVRLLLQAGANPYILDYGGRSVPQLAARIPNETAAFLILGHLLRFPPGIDSRTSKRVYVSIAAGGDEKDSTRGQRRGFQGLPDVSALHVFVVERHLEAAERLLRAGADPNVTTNDRAKQTPLHWAILKGDRKMTELLLRFGAHPNKREGTSSGGGPGQIPSELVKHKAIALLLASFGAIGWDRSRLADRESDHAADRGGEPESWESGSEDDSPSSGRRGSTGSDEVGKPELLVKRHYNEIIRLKDEYTRLKWPSMAEEGLREKLHFWGRPNAGPRAGDVEEDPERTPGASLVASSCAICEQLFMNIPREVCGRCGIELCPKCCSKRAKIPGSLAPGAVADDGQPKIPKSPMAGVRRFSLWQGGAAAPSSPSPMSPTAMPPSPSAGSPAAEQLAERRKSRFSLSLRRAPTSSFSPQKRVTMAEASPTRRDFAEARENAEQEMRKAMVEALATKDKGSFAASEKGGAEETWCKVCDGCFNFLRHFDVDLSGAQAQERPRRSSSTNVDDFDVALIEAVKLWRAQEQPEVAGRRSIVDYMTPDQLDLHQHHVTVSRQRDSVVNVPSPVSQADALTTKSAPPLISTPPPEPVVPDQAVKNAVALPLRAQSERSPSPTSSPLPSTSKSIFGALWSTAVSATSKAFLSSSAAAEQPSPPAALPSDTEQLPPPVQVVRLPPRATTSDSEAEVERGCRTSTGSEPTEKESPVSSCGHEGGEGERVAKGRGSVRAMSDDESDRRSSIVSHTSHQSVDYMAAFDRGVKRGSVQSRFAQMFDQQYLGGHQRPTDTTAQHIDEESTPDSSLEDLPSPSQDFPRRQSDVRRASQWSEIDLHRSPEAKTVARPSVGFGSASPTSPQRAAGQQKKEEPQEEVGEQPRRGSRWNMALQKAKEDRERRGSRWNNLLQQAKQQAKEEQERQGKSIV</sequence>
<gene>
    <name evidence="6" type="ORF">Vbra_21244</name>
</gene>
<organism evidence="6 7">
    <name type="scientific">Vitrella brassicaformis (strain CCMP3155)</name>
    <dbReference type="NCBI Taxonomy" id="1169540"/>
    <lineage>
        <taxon>Eukaryota</taxon>
        <taxon>Sar</taxon>
        <taxon>Alveolata</taxon>
        <taxon>Colpodellida</taxon>
        <taxon>Vitrellaceae</taxon>
        <taxon>Vitrella</taxon>
    </lineage>
</organism>
<feature type="compositionally biased region" description="Low complexity" evidence="5">
    <location>
        <begin position="1098"/>
        <end position="1111"/>
    </location>
</feature>
<keyword evidence="4" id="KW-0175">Coiled coil</keyword>
<feature type="coiled-coil region" evidence="4">
    <location>
        <begin position="731"/>
        <end position="758"/>
    </location>
</feature>
<feature type="compositionally biased region" description="Basic and acidic residues" evidence="5">
    <location>
        <begin position="185"/>
        <end position="195"/>
    </location>
</feature>
<keyword evidence="2 3" id="KW-0040">ANK repeat</keyword>
<name>A0A0G4F8C9_VITBC</name>
<evidence type="ECO:0000313" key="6">
    <source>
        <dbReference type="EMBL" id="CEM08977.1"/>
    </source>
</evidence>
<reference evidence="6 7" key="1">
    <citation type="submission" date="2014-11" db="EMBL/GenBank/DDBJ databases">
        <authorList>
            <person name="Zhu J."/>
            <person name="Qi W."/>
            <person name="Song R."/>
        </authorList>
    </citation>
    <scope>NUCLEOTIDE SEQUENCE [LARGE SCALE GENOMIC DNA]</scope>
</reference>
<proteinExistence type="predicted"/>
<feature type="region of interest" description="Disordered" evidence="5">
    <location>
        <begin position="1075"/>
        <end position="1221"/>
    </location>
</feature>
<dbReference type="PROSITE" id="PS50088">
    <property type="entry name" value="ANK_REPEAT"/>
    <property type="match status" value="3"/>
</dbReference>
<evidence type="ECO:0000256" key="1">
    <source>
        <dbReference type="ARBA" id="ARBA00022737"/>
    </source>
</evidence>
<evidence type="ECO:0000313" key="7">
    <source>
        <dbReference type="Proteomes" id="UP000041254"/>
    </source>
</evidence>
<keyword evidence="1" id="KW-0677">Repeat</keyword>
<dbReference type="Proteomes" id="UP000041254">
    <property type="component" value="Unassembled WGS sequence"/>
</dbReference>
<feature type="repeat" description="ANK" evidence="3">
    <location>
        <begin position="421"/>
        <end position="453"/>
    </location>
</feature>
<dbReference type="InterPro" id="IPR036770">
    <property type="entry name" value="Ankyrin_rpt-contain_sf"/>
</dbReference>
<feature type="compositionally biased region" description="Basic and acidic residues" evidence="5">
    <location>
        <begin position="1186"/>
        <end position="1195"/>
    </location>
</feature>
<keyword evidence="7" id="KW-1185">Reference proteome</keyword>
<feature type="repeat" description="ANK" evidence="3">
    <location>
        <begin position="386"/>
        <end position="418"/>
    </location>
</feature>
<dbReference type="OrthoDB" id="20727at2759"/>
<feature type="compositionally biased region" description="Pro residues" evidence="5">
    <location>
        <begin position="673"/>
        <end position="686"/>
    </location>
</feature>
<dbReference type="Pfam" id="PF13637">
    <property type="entry name" value="Ank_4"/>
    <property type="match status" value="1"/>
</dbReference>
<dbReference type="PROSITE" id="PS50297">
    <property type="entry name" value="ANK_REP_REGION"/>
    <property type="match status" value="2"/>
</dbReference>